<keyword evidence="2" id="KW-1185">Reference proteome</keyword>
<dbReference type="Proteomes" id="UP001468798">
    <property type="component" value="Unassembled WGS sequence"/>
</dbReference>
<dbReference type="InterPro" id="IPR025667">
    <property type="entry name" value="SprB_repeat"/>
</dbReference>
<dbReference type="Pfam" id="PF13573">
    <property type="entry name" value="SprB"/>
    <property type="match status" value="2"/>
</dbReference>
<name>A0ABU9NWQ2_9FLAO</name>
<organism evidence="1 2">
    <name type="scientific">Flavobacterium polysaccharolyticum</name>
    <dbReference type="NCBI Taxonomy" id="3133148"/>
    <lineage>
        <taxon>Bacteria</taxon>
        <taxon>Pseudomonadati</taxon>
        <taxon>Bacteroidota</taxon>
        <taxon>Flavobacteriia</taxon>
        <taxon>Flavobacteriales</taxon>
        <taxon>Flavobacteriaceae</taxon>
        <taxon>Flavobacterium</taxon>
    </lineage>
</organism>
<comment type="caution">
    <text evidence="1">The sequence shown here is derived from an EMBL/GenBank/DDBJ whole genome shotgun (WGS) entry which is preliminary data.</text>
</comment>
<evidence type="ECO:0000313" key="1">
    <source>
        <dbReference type="EMBL" id="MEM0578782.1"/>
    </source>
</evidence>
<gene>
    <name evidence="1" type="ORF">WFZ86_19930</name>
</gene>
<feature type="non-terminal residue" evidence="1">
    <location>
        <position position="1984"/>
    </location>
</feature>
<evidence type="ECO:0008006" key="3">
    <source>
        <dbReference type="Google" id="ProtNLM"/>
    </source>
</evidence>
<evidence type="ECO:0000313" key="2">
    <source>
        <dbReference type="Proteomes" id="UP001468798"/>
    </source>
</evidence>
<feature type="non-terminal residue" evidence="1">
    <location>
        <position position="1"/>
    </location>
</feature>
<dbReference type="EMBL" id="JBCGDP010000044">
    <property type="protein sequence ID" value="MEM0578782.1"/>
    <property type="molecule type" value="Genomic_DNA"/>
</dbReference>
<protein>
    <recommendedName>
        <fullName evidence="3">Gliding motility-associated C-terminal domain-containing protein</fullName>
    </recommendedName>
</protein>
<proteinExistence type="predicted"/>
<reference evidence="1 2" key="1">
    <citation type="submission" date="2024-03" db="EMBL/GenBank/DDBJ databases">
        <title>Two novel species of the genus Flavobacterium exhibiting potentially degradation of complex polysaccharides.</title>
        <authorList>
            <person name="Lian X."/>
        </authorList>
    </citation>
    <scope>NUCLEOTIDE SEQUENCE [LARGE SCALE GENOMIC DNA]</scope>
    <source>
        <strain evidence="1 2">N6</strain>
    </source>
</reference>
<accession>A0ABU9NWQ2</accession>
<sequence length="1984" mass="201864">SVRTLTVNDNGTNQTINYSVRDGNGCITAGTAIILNRLNPPTDLSFANASVTCTSPTTSVTLTATNGVGALQYETIAPSVVILPKQTSNVFAGLASGNYTFRVTDTNGCYYTESYEIIPVVPIVIAGNVTSNVDCRGNSTGDATFTVSGNATVGAYTYVLTAGTLGTGTLTQSGNTLTLTNVVAGNYTIRVTDTATGCFADASVTITQPAAALSITSAIATNVNCNNDNSQITVTAAGGTTNYGYAAVVSGATAPTVFASSSIVTVDTNSASNLVWDVYVKDANGCTIIRTVTVINDPLPSITSVTVPNQCSASGSTFTITATPSATSLTPLTYGIGGPTGTFQTSPTFTVSAGTYTVYIKDKNGCVVAAPVPTIVYPQLTSSAAVTKTLDCSASPDAVITTTITGGRAPFTYTVQKGTGTPVSGGPASASLTFTTSVSNANADTYTFVITDANGCQATTSTTVTAITNPTVAATPTMVSCNGGSNGSVVLAGSGGSGGYTYSNNATSGFTSTATFSGLSASATPYTFYVKDSKGCTGSIAVTITQPTALVVSASATAFSCNATNVKQSATVTINVPTTGTSPYVYSFNGGAYSSVRTLTVNDNGTNQTINYSVRDGNGCITAGTAIILNRLNPPTIATITNTPIYCVPVSSTTSTVTVPVTAGTGVGTLTYTITSPASATTNITGATTGVFTGLTAGTYTFKVTDANDCFATKSHTVPAVTPIAVTATKLTDVDCFGNTTGSARFTVTGFSSTGNYNITVSSTPASLPYTLSPTGDVRTLTGLVAGTYTFSVTDNTTGCTDSKSVIISQPSSALALNLVSNKNANCNVATARVEVIAAGGTPSYTYAFVQNNIAPLATDYTASAIANLNPLTNLNWDVWVKDSKGCTFKLDVAIVTDPQPTVTATAIGQCLGVGSYTITASGVGGLAPLEYSINGGASYQSGTTFVVTTAGSYTIKVKDANGCTDDSLPVVVAPQLTLNAVLNKDITCNPAPTAASITLTPTGGSGTFTYSASPNTGTFAGTVFTTSTAGTYTFTVTDTTTGCTYTTTTAIAVTTPVNPVIDDVALPGNDGVSQTASINCNGDDTAAIAIAIDNTKGQSPYVFNVFNTTTGINYGTQTSGLSAGDYLVTVTDAKGCTDTEPITITEPAPIAVLHTTVPITCNGAGISKGSVIVQSVTGGVGPYNYFVNGVNGYNESELNNFGSTSFKFDVVDFGIYQINVVDSNGCSVLIQNVKVASPPDDLDISVIPPPADCSAPGSAVVAVGSSPTSTIGAGPFYFSIYTGTAPVYPAGTWLPEDAPGSKQTTFANLIPGVTYTFVVFDADVANGGTGTGCYYYETSTIPIPTNSTITVNPLTPNNITCKGAADGNVTFTMNHTYSVATPVTYQIYNSQSVTPVGAAVAAVIPATGSLVVNNFGTLPFGSYFVLVTETGVATHSGCSISSARFDITESAIDLSLTAQKIKKVNCNEDGIIATFASNGTGPYTYQYLLATDPAPTAGAAGWISATTFATSTTGNYVVYVKDAYGCIKTAPVTLDADAAPTVTPPVAPICYDGTAFTITFSGTVDPAIAGLPTYSVNGSAFQSSPSFTFNAAGTYNLVIKDGNNCTANVDYVVHPKLELSAAVTKTLDCTATPNATITLTTIGGNTTPAANYTYEVNFNGGGFVAATNPYTATTAGTYDFRVTDANNATTCQTTTSIVLDPIPTTVFTTTQTNVSCNGGTDGTITVNVTAGEGPYEYQLDAGVFQTSNQFTGLAAGTTYVVTVRNAKQCTLASLPITIAEPSALSAGSLLTTPLSCGAGNVAQTATVTVNGIGGTAPYEYSFDNGTSYSTTNTYQSNVGITFDVLVKDAKGCVYTLSNGVNIPALVPPTNMDINGTPVYCLPVASQTSTVTISNVQNGVGTFTYQIISPLAAIINNGTNAVFTGLTPDTYVFEVTDANGCKYQESYTVAPVTPIAIVGALVNDISCDASNGTTNNGSASFTVT</sequence>